<proteinExistence type="predicted"/>
<evidence type="ECO:0000259" key="3">
    <source>
        <dbReference type="Pfam" id="PF17389"/>
    </source>
</evidence>
<dbReference type="Pfam" id="PF05592">
    <property type="entry name" value="Bac_rhamnosid"/>
    <property type="match status" value="1"/>
</dbReference>
<comment type="caution">
    <text evidence="5">The sequence shown here is derived from an EMBL/GenBank/DDBJ whole genome shotgun (WGS) entry which is preliminary data.</text>
</comment>
<dbReference type="InterPro" id="IPR012341">
    <property type="entry name" value="6hp_glycosidase-like_sf"/>
</dbReference>
<dbReference type="InterPro" id="IPR035396">
    <property type="entry name" value="Bac_rhamnosid6H"/>
</dbReference>
<dbReference type="InterPro" id="IPR008979">
    <property type="entry name" value="Galactose-bd-like_sf"/>
</dbReference>
<feature type="domain" description="Alpha-L-rhamnosidase concanavalin-like" evidence="1">
    <location>
        <begin position="445"/>
        <end position="519"/>
    </location>
</feature>
<dbReference type="InterPro" id="IPR008902">
    <property type="entry name" value="Rhamnosid_concanavalin"/>
</dbReference>
<dbReference type="Gene3D" id="2.60.420.10">
    <property type="entry name" value="Maltose phosphorylase, domain 3"/>
    <property type="match status" value="1"/>
</dbReference>
<feature type="domain" description="Alpha-L-rhamnosidase C-terminal" evidence="4">
    <location>
        <begin position="893"/>
        <end position="950"/>
    </location>
</feature>
<evidence type="ECO:0000259" key="1">
    <source>
        <dbReference type="Pfam" id="PF05592"/>
    </source>
</evidence>
<gene>
    <name evidence="5" type="ORF">ACFQ2I_08500</name>
</gene>
<protein>
    <submittedName>
        <fullName evidence="5">Family 78 glycoside hydrolase catalytic domain</fullName>
    </submittedName>
</protein>
<evidence type="ECO:0000259" key="2">
    <source>
        <dbReference type="Pfam" id="PF08531"/>
    </source>
</evidence>
<sequence>MEELPQNSPLSGAVWISYPSSLKHTASGKAYFCFIKSFSWKKGTQQAFLHITADYRYTAWLNGQWIGQGPVRGWPDSYAIDSYDVSDALLEGDNRLAVLLHVLDVSTFQYIFTGQSGFAAKLHAADDEGEYAVMTDESWLCRLHPSFGDNTPRISTQQAFVEHYDARVEPADWLMDCPEGCHRADESAWLQAANSGREPDLRPRDIPLLAEETVYPAKVREKATVKLPRAPWSMDLRHMLIPGNKDANPHTVQGMVVTTVKLERSAMLRFYFQDRTSGLHTRLAVNGVKIEPIDDSGQHWSGLFHYDVLLHAGENFLLFWFDGVTHEFTFQTVAELTDDVAVSPCLPGIEESRFGFFVPGRDEDGRALFEQLKHSSDWQQWQAAAKDSWTAITRDMEHSDNVFLRIRHSLPIEAFEQADCYAHSCCSGNRDSTIIAAPNVGQAVRLVLEFDRMTAGFLEFELYAPAGTVMDIYGFEAYSGDTIVHMDSMHNTMRYICKQGWQRYRSLQHRSFRYLVIQLSEFTGAIRLRSVQCLLRTYPSPRIGHFRCSEEKLNRIFQMSRWTAALCSDDVFVDCPTYEQAYWVGDAYIMSGVQSAMAGMEPLIARSLLLAGESMKRSPIVESQVPSGWENVLSTWSLLWALACTAHVRRTGDMAFAKRIYPMLKRQTLYISENLMDERTGLIASPYWNLLDWASIDAPSGAIVTHVNAWYLQCCREAGELAERIGEWKDAEQYRLIAEAIMDGMNEYLWDDRIGAFADCIGADGRLSDVASEQTQIICYINDAFRQDRRAALLRYVRGEVKDTVACATPFMRFFKLQGLKKAGLASELLSEIRSVWGQMADADSTTCWEDMPGRWSQGYPTRSYCHGWSVAPAYFLPHTIAGIPPSDAWTSPIVISPQPATLDWAEGSIMSPKGELHVSWERTERLFRASVRLPAELDGMLRIPAPAYAVRSISMNGMMASISSVVENGCWQVPIEGGSRVVVEAAIG</sequence>
<dbReference type="Pfam" id="PF17389">
    <property type="entry name" value="Bac_rhamnosid6H"/>
    <property type="match status" value="1"/>
</dbReference>
<dbReference type="RefSeq" id="WP_377563551.1">
    <property type="nucleotide sequence ID" value="NZ_JBHTJZ010000009.1"/>
</dbReference>
<dbReference type="Pfam" id="PF17390">
    <property type="entry name" value="Bac_rhamnosid_C"/>
    <property type="match status" value="1"/>
</dbReference>
<dbReference type="Gene3D" id="1.50.10.10">
    <property type="match status" value="1"/>
</dbReference>
<evidence type="ECO:0000259" key="4">
    <source>
        <dbReference type="Pfam" id="PF17390"/>
    </source>
</evidence>
<accession>A0ABW3HPF1</accession>
<dbReference type="InterPro" id="IPR008928">
    <property type="entry name" value="6-hairpin_glycosidase_sf"/>
</dbReference>
<dbReference type="SUPFAM" id="SSF48208">
    <property type="entry name" value="Six-hairpin glycosidases"/>
    <property type="match status" value="1"/>
</dbReference>
<dbReference type="Gene3D" id="2.60.120.260">
    <property type="entry name" value="Galactose-binding domain-like"/>
    <property type="match status" value="3"/>
</dbReference>
<dbReference type="EMBL" id="JBHTJZ010000009">
    <property type="protein sequence ID" value="MFD0959430.1"/>
    <property type="molecule type" value="Genomic_DNA"/>
</dbReference>
<name>A0ABW3HPF1_9BACL</name>
<evidence type="ECO:0000313" key="5">
    <source>
        <dbReference type="EMBL" id="MFD0959430.1"/>
    </source>
</evidence>
<dbReference type="Pfam" id="PF08531">
    <property type="entry name" value="Bac_rhamnosid_N"/>
    <property type="match status" value="1"/>
</dbReference>
<evidence type="ECO:0000313" key="6">
    <source>
        <dbReference type="Proteomes" id="UP001596989"/>
    </source>
</evidence>
<organism evidence="5 6">
    <name type="scientific">Paenibacillus chungangensis</name>
    <dbReference type="NCBI Taxonomy" id="696535"/>
    <lineage>
        <taxon>Bacteria</taxon>
        <taxon>Bacillati</taxon>
        <taxon>Bacillota</taxon>
        <taxon>Bacilli</taxon>
        <taxon>Bacillales</taxon>
        <taxon>Paenibacillaceae</taxon>
        <taxon>Paenibacillus</taxon>
    </lineage>
</organism>
<dbReference type="PANTHER" id="PTHR34987">
    <property type="entry name" value="C, PUTATIVE (AFU_ORTHOLOGUE AFUA_3G02880)-RELATED"/>
    <property type="match status" value="1"/>
</dbReference>
<reference evidence="6" key="1">
    <citation type="journal article" date="2019" name="Int. J. Syst. Evol. Microbiol.">
        <title>The Global Catalogue of Microorganisms (GCM) 10K type strain sequencing project: providing services to taxonomists for standard genome sequencing and annotation.</title>
        <authorList>
            <consortium name="The Broad Institute Genomics Platform"/>
            <consortium name="The Broad Institute Genome Sequencing Center for Infectious Disease"/>
            <person name="Wu L."/>
            <person name="Ma J."/>
        </authorList>
    </citation>
    <scope>NUCLEOTIDE SEQUENCE [LARGE SCALE GENOMIC DNA]</scope>
    <source>
        <strain evidence="6">CCUG 59129</strain>
    </source>
</reference>
<keyword evidence="6" id="KW-1185">Reference proteome</keyword>
<dbReference type="InterPro" id="IPR013737">
    <property type="entry name" value="Bac_rhamnosid_N"/>
</dbReference>
<feature type="domain" description="Alpha-L-rhamnosidase six-hairpin glycosidase" evidence="3">
    <location>
        <begin position="542"/>
        <end position="880"/>
    </location>
</feature>
<keyword evidence="5" id="KW-0378">Hydrolase</keyword>
<dbReference type="PANTHER" id="PTHR34987:SF2">
    <property type="entry name" value="B, PUTATIVE (AFU_ORTHOLOGUE AFUA_7G05040)-RELATED"/>
    <property type="match status" value="1"/>
</dbReference>
<dbReference type="GO" id="GO:0016787">
    <property type="term" value="F:hydrolase activity"/>
    <property type="evidence" value="ECO:0007669"/>
    <property type="project" value="UniProtKB-KW"/>
</dbReference>
<dbReference type="Proteomes" id="UP001596989">
    <property type="component" value="Unassembled WGS sequence"/>
</dbReference>
<feature type="domain" description="Bacterial alpha-L-rhamnosidase N-terminal" evidence="2">
    <location>
        <begin position="44"/>
        <end position="174"/>
    </location>
</feature>
<dbReference type="InterPro" id="IPR035398">
    <property type="entry name" value="Bac_rhamnosid_C"/>
</dbReference>
<dbReference type="SUPFAM" id="SSF49785">
    <property type="entry name" value="Galactose-binding domain-like"/>
    <property type="match status" value="1"/>
</dbReference>